<evidence type="ECO:0000313" key="2">
    <source>
        <dbReference type="Proteomes" id="UP001519343"/>
    </source>
</evidence>
<organism evidence="1 2">
    <name type="scientific">Ammoniphilus resinae</name>
    <dbReference type="NCBI Taxonomy" id="861532"/>
    <lineage>
        <taxon>Bacteria</taxon>
        <taxon>Bacillati</taxon>
        <taxon>Bacillota</taxon>
        <taxon>Bacilli</taxon>
        <taxon>Bacillales</taxon>
        <taxon>Paenibacillaceae</taxon>
        <taxon>Aneurinibacillus group</taxon>
        <taxon>Ammoniphilus</taxon>
    </lineage>
</organism>
<gene>
    <name evidence="1" type="ORF">J2Z37_001950</name>
</gene>
<dbReference type="Proteomes" id="UP001519343">
    <property type="component" value="Unassembled WGS sequence"/>
</dbReference>
<dbReference type="EMBL" id="JAGGKT010000004">
    <property type="protein sequence ID" value="MBP1931949.1"/>
    <property type="molecule type" value="Genomic_DNA"/>
</dbReference>
<proteinExistence type="predicted"/>
<keyword evidence="2" id="KW-1185">Reference proteome</keyword>
<name>A0ABS4GNU8_9BACL</name>
<dbReference type="RefSeq" id="WP_209810018.1">
    <property type="nucleotide sequence ID" value="NZ_JAGGKT010000004.1"/>
</dbReference>
<reference evidence="1 2" key="1">
    <citation type="submission" date="2021-03" db="EMBL/GenBank/DDBJ databases">
        <title>Genomic Encyclopedia of Type Strains, Phase IV (KMG-IV): sequencing the most valuable type-strain genomes for metagenomic binning, comparative biology and taxonomic classification.</title>
        <authorList>
            <person name="Goeker M."/>
        </authorList>
    </citation>
    <scope>NUCLEOTIDE SEQUENCE [LARGE SCALE GENOMIC DNA]</scope>
    <source>
        <strain evidence="1 2">DSM 24738</strain>
    </source>
</reference>
<sequence>MTGNWPRVSYPSNEKERNITWNHAWISPYESLWGIFEKFKFANRATVKDIYHLFGTEYVRNLKSSTIGRPHRDCVRLSGLDNDLVESAFSCPLLEINSQNIDQLFGIMPNHPFKRDSFIRNELFFCPECIKSGFHSLFHQFKLLHKCPYHQIPLHKGCPNCDKPHPFALTDEFTNEPFRCLCGHLFLEMKKERPYFLKWKQIPIGDIKSKNILTWLNLDENQISRLKSFYFPLNIKIEEYDTLDYILSVLQPRYSTPNIENHRVVKSSPYIRRLIGDKEKEERKLYYPLKVNKFYNAIYHSSVQTVQSIAAHLRGTLLKDHKSCINRLLKSSRTNEPICPYALAYAHWMKFILGYESIWLVRRAYPYRDDANNIEFGSKQDHLYLLNLFKTWQFELDEFTEESRTALSWILNRVLGHLIWNHFNNWLSISQDAAENRIEYKVVPFGLKDLPLYILIIPENKNKPLEFHWWNESLKNKVKLICPYSSRWRKHK</sequence>
<comment type="caution">
    <text evidence="1">The sequence shown here is derived from an EMBL/GenBank/DDBJ whole genome shotgun (WGS) entry which is preliminary data.</text>
</comment>
<protein>
    <submittedName>
        <fullName evidence="1">Uncharacterized protein</fullName>
    </submittedName>
</protein>
<accession>A0ABS4GNU8</accession>
<evidence type="ECO:0000313" key="1">
    <source>
        <dbReference type="EMBL" id="MBP1931949.1"/>
    </source>
</evidence>